<keyword evidence="3" id="KW-0997">Cell inner membrane</keyword>
<comment type="subcellular location">
    <subcellularLocation>
        <location evidence="1">Cell inner membrane</location>
    </subcellularLocation>
</comment>
<accession>A0A6S6TXS2</accession>
<evidence type="ECO:0000256" key="3">
    <source>
        <dbReference type="ARBA" id="ARBA00022519"/>
    </source>
</evidence>
<protein>
    <submittedName>
        <fullName evidence="8">Lipid A biosynthesis lauroyl acyltransferase (EC)</fullName>
        <ecNumber evidence="8">2.3.1.-</ecNumber>
    </submittedName>
</protein>
<keyword evidence="5 7" id="KW-0472">Membrane</keyword>
<keyword evidence="6 8" id="KW-0012">Acyltransferase</keyword>
<dbReference type="EMBL" id="CACVAV010000378">
    <property type="protein sequence ID" value="CAA6824205.1"/>
    <property type="molecule type" value="Genomic_DNA"/>
</dbReference>
<evidence type="ECO:0000256" key="2">
    <source>
        <dbReference type="ARBA" id="ARBA00022475"/>
    </source>
</evidence>
<evidence type="ECO:0000256" key="5">
    <source>
        <dbReference type="ARBA" id="ARBA00023136"/>
    </source>
</evidence>
<evidence type="ECO:0000256" key="6">
    <source>
        <dbReference type="ARBA" id="ARBA00023315"/>
    </source>
</evidence>
<evidence type="ECO:0000256" key="7">
    <source>
        <dbReference type="SAM" id="Phobius"/>
    </source>
</evidence>
<dbReference type="AlphaFoldDB" id="A0A6S6TXS2"/>
<dbReference type="PIRSF" id="PIRSF026649">
    <property type="entry name" value="MsbB"/>
    <property type="match status" value="1"/>
</dbReference>
<gene>
    <name evidence="8" type="ORF">HELGO_WM24389</name>
</gene>
<dbReference type="CDD" id="cd07984">
    <property type="entry name" value="LPLAT_LABLAT-like"/>
    <property type="match status" value="1"/>
</dbReference>
<dbReference type="EC" id="2.3.1.-" evidence="8"/>
<keyword evidence="2" id="KW-1003">Cell membrane</keyword>
<keyword evidence="7" id="KW-1133">Transmembrane helix</keyword>
<dbReference type="PANTHER" id="PTHR30606:SF4">
    <property type="entry name" value="LIPID A BIOSYNTHESIS MYRISTOYLTRANSFERASE"/>
    <property type="match status" value="1"/>
</dbReference>
<name>A0A6S6TXS2_9GAMM</name>
<dbReference type="GO" id="GO:0016746">
    <property type="term" value="F:acyltransferase activity"/>
    <property type="evidence" value="ECO:0007669"/>
    <property type="project" value="UniProtKB-KW"/>
</dbReference>
<organism evidence="8">
    <name type="scientific">uncultured Thiotrichaceae bacterium</name>
    <dbReference type="NCBI Taxonomy" id="298394"/>
    <lineage>
        <taxon>Bacteria</taxon>
        <taxon>Pseudomonadati</taxon>
        <taxon>Pseudomonadota</taxon>
        <taxon>Gammaproteobacteria</taxon>
        <taxon>Thiotrichales</taxon>
        <taxon>Thiotrichaceae</taxon>
        <taxon>environmental samples</taxon>
    </lineage>
</organism>
<proteinExistence type="predicted"/>
<evidence type="ECO:0000313" key="8">
    <source>
        <dbReference type="EMBL" id="CAA6824205.1"/>
    </source>
</evidence>
<keyword evidence="4 8" id="KW-0808">Transferase</keyword>
<keyword evidence="7" id="KW-0812">Transmembrane</keyword>
<dbReference type="GO" id="GO:0009247">
    <property type="term" value="P:glycolipid biosynthetic process"/>
    <property type="evidence" value="ECO:0007669"/>
    <property type="project" value="UniProtKB-ARBA"/>
</dbReference>
<reference evidence="8" key="1">
    <citation type="submission" date="2020-01" db="EMBL/GenBank/DDBJ databases">
        <authorList>
            <person name="Meier V. D."/>
            <person name="Meier V D."/>
        </authorList>
    </citation>
    <scope>NUCLEOTIDE SEQUENCE</scope>
    <source>
        <strain evidence="8">HLG_WM_MAG_08</strain>
    </source>
</reference>
<evidence type="ECO:0000256" key="1">
    <source>
        <dbReference type="ARBA" id="ARBA00004533"/>
    </source>
</evidence>
<dbReference type="GO" id="GO:0005886">
    <property type="term" value="C:plasma membrane"/>
    <property type="evidence" value="ECO:0007669"/>
    <property type="project" value="UniProtKB-SubCell"/>
</dbReference>
<dbReference type="PANTHER" id="PTHR30606">
    <property type="entry name" value="LIPID A BIOSYNTHESIS LAUROYL ACYLTRANSFERASE"/>
    <property type="match status" value="1"/>
</dbReference>
<dbReference type="InterPro" id="IPR004960">
    <property type="entry name" value="LipA_acyltrans"/>
</dbReference>
<feature type="transmembrane region" description="Helical" evidence="7">
    <location>
        <begin position="19"/>
        <end position="36"/>
    </location>
</feature>
<dbReference type="Pfam" id="PF03279">
    <property type="entry name" value="Lip_A_acyltrans"/>
    <property type="match status" value="1"/>
</dbReference>
<sequence>MKTATDNAFDKNLLHPRYWATWFGLGGFWLLAWLPWKARHCLGDKIGAYIYRKNTKRRHIVLSNLRACFPELTDHEHNELAQQTMREYACALLDYSMLFFRSRQWLAQHMIIEGQDKLDDALAQDKNIMLLLGHSVWLEFAPLTIGQHYSAYGSYKPFKNAVFNWLIARSRLKDVEFVIAREEGMIKLVRAMKPGRMLFFLPDQDHGSKHSVFAPFFGKPKATLTTPARIAKLGKASCFPVMTFFDHNSGKYKTVIGNSLEAFGQGTAEQDAITMNESFEELIALHPEQYMWLLKFFRTTQHQTEGLYTELTTG</sequence>
<evidence type="ECO:0000256" key="4">
    <source>
        <dbReference type="ARBA" id="ARBA00022679"/>
    </source>
</evidence>